<dbReference type="SMART" id="SM00062">
    <property type="entry name" value="PBPb"/>
    <property type="match status" value="1"/>
</dbReference>
<dbReference type="GO" id="GO:0005576">
    <property type="term" value="C:extracellular region"/>
    <property type="evidence" value="ECO:0007669"/>
    <property type="project" value="TreeGrafter"/>
</dbReference>
<dbReference type="PROSITE" id="PS01039">
    <property type="entry name" value="SBP_BACTERIAL_3"/>
    <property type="match status" value="1"/>
</dbReference>
<dbReference type="InterPro" id="IPR001320">
    <property type="entry name" value="Iontro_rcpt_C"/>
</dbReference>
<evidence type="ECO:0000259" key="6">
    <source>
        <dbReference type="SMART" id="SM00062"/>
    </source>
</evidence>
<dbReference type="InterPro" id="IPR051455">
    <property type="entry name" value="Bact_solute-bind_prot3"/>
</dbReference>
<evidence type="ECO:0000256" key="4">
    <source>
        <dbReference type="RuleBase" id="RU003744"/>
    </source>
</evidence>
<dbReference type="SUPFAM" id="SSF53850">
    <property type="entry name" value="Periplasmic binding protein-like II"/>
    <property type="match status" value="1"/>
</dbReference>
<keyword evidence="2" id="KW-0813">Transport</keyword>
<dbReference type="PANTHER" id="PTHR30085:SF6">
    <property type="entry name" value="ABC TRANSPORTER GLUTAMINE-BINDING PROTEIN GLNH"/>
    <property type="match status" value="1"/>
</dbReference>
<feature type="domain" description="Solute-binding protein family 3/N-terminal" evidence="6">
    <location>
        <begin position="34"/>
        <end position="253"/>
    </location>
</feature>
<evidence type="ECO:0000313" key="8">
    <source>
        <dbReference type="EMBL" id="TFW20104.1"/>
    </source>
</evidence>
<dbReference type="InterPro" id="IPR001638">
    <property type="entry name" value="Solute-binding_3/MltF_N"/>
</dbReference>
<feature type="domain" description="Ionotropic glutamate receptor C-terminal" evidence="7">
    <location>
        <begin position="36"/>
        <end position="252"/>
    </location>
</feature>
<evidence type="ECO:0000256" key="1">
    <source>
        <dbReference type="ARBA" id="ARBA00010333"/>
    </source>
</evidence>
<dbReference type="OrthoDB" id="5363083at2"/>
<evidence type="ECO:0000259" key="7">
    <source>
        <dbReference type="SMART" id="SM00079"/>
    </source>
</evidence>
<keyword evidence="3 5" id="KW-0732">Signal</keyword>
<reference evidence="8 9" key="1">
    <citation type="submission" date="2019-03" db="EMBL/GenBank/DDBJ databases">
        <title>Draft Genome Sequence of Duganella callidus sp. nov., a Novel Duganella Species Isolated from Cultivated Soil.</title>
        <authorList>
            <person name="Raths R."/>
            <person name="Peta V."/>
            <person name="Bucking H."/>
        </authorList>
    </citation>
    <scope>NUCLEOTIDE SEQUENCE [LARGE SCALE GENOMIC DNA]</scope>
    <source>
        <strain evidence="8 9">DN04</strain>
    </source>
</reference>
<feature type="signal peptide" evidence="5">
    <location>
        <begin position="1"/>
        <end position="23"/>
    </location>
</feature>
<gene>
    <name evidence="8" type="ORF">E4L98_15355</name>
</gene>
<dbReference type="PANTHER" id="PTHR30085">
    <property type="entry name" value="AMINO ACID ABC TRANSPORTER PERMEASE"/>
    <property type="match status" value="1"/>
</dbReference>
<protein>
    <submittedName>
        <fullName evidence="8">Transporter substrate-binding domain-containing protein</fullName>
    </submittedName>
</protein>
<dbReference type="Gene3D" id="3.40.190.10">
    <property type="entry name" value="Periplasmic binding protein-like II"/>
    <property type="match status" value="2"/>
</dbReference>
<dbReference type="Pfam" id="PF00497">
    <property type="entry name" value="SBP_bac_3"/>
    <property type="match status" value="1"/>
</dbReference>
<feature type="chain" id="PRO_5021484113" evidence="5">
    <location>
        <begin position="24"/>
        <end position="264"/>
    </location>
</feature>
<proteinExistence type="inferred from homology"/>
<dbReference type="InterPro" id="IPR018313">
    <property type="entry name" value="SBP_3_CS"/>
</dbReference>
<name>A0A4Y9SCJ6_9BURK</name>
<keyword evidence="9" id="KW-1185">Reference proteome</keyword>
<comment type="caution">
    <text evidence="8">The sequence shown here is derived from an EMBL/GenBank/DDBJ whole genome shotgun (WGS) entry which is preliminary data.</text>
</comment>
<evidence type="ECO:0000256" key="3">
    <source>
        <dbReference type="ARBA" id="ARBA00022729"/>
    </source>
</evidence>
<dbReference type="AlphaFoldDB" id="A0A4Y9SCJ6"/>
<dbReference type="EMBL" id="SPVG01000156">
    <property type="protein sequence ID" value="TFW20104.1"/>
    <property type="molecule type" value="Genomic_DNA"/>
</dbReference>
<evidence type="ECO:0000313" key="9">
    <source>
        <dbReference type="Proteomes" id="UP000297729"/>
    </source>
</evidence>
<dbReference type="GO" id="GO:0006865">
    <property type="term" value="P:amino acid transport"/>
    <property type="evidence" value="ECO:0007669"/>
    <property type="project" value="TreeGrafter"/>
</dbReference>
<dbReference type="GO" id="GO:0015276">
    <property type="term" value="F:ligand-gated monoatomic ion channel activity"/>
    <property type="evidence" value="ECO:0007669"/>
    <property type="project" value="InterPro"/>
</dbReference>
<organism evidence="8 9">
    <name type="scientific">Duganella callida</name>
    <dbReference type="NCBI Taxonomy" id="2561932"/>
    <lineage>
        <taxon>Bacteria</taxon>
        <taxon>Pseudomonadati</taxon>
        <taxon>Pseudomonadota</taxon>
        <taxon>Betaproteobacteria</taxon>
        <taxon>Burkholderiales</taxon>
        <taxon>Oxalobacteraceae</taxon>
        <taxon>Telluria group</taxon>
        <taxon>Duganella</taxon>
    </lineage>
</organism>
<dbReference type="GO" id="GO:0016020">
    <property type="term" value="C:membrane"/>
    <property type="evidence" value="ECO:0007669"/>
    <property type="project" value="InterPro"/>
</dbReference>
<accession>A0A4Y9SCJ6</accession>
<sequence length="264" mass="28354">MQHRLKRYAAGAVLMLAAASALAGRIEEIKARGYVRIGVSLGGEPVGFRNASNQPVGYDVDVATQLAAKLGVPVRFSDVSSDARISMLMSKQLDLVVANVSITPQRSRVVDFSIPYNQAGLRVIAQKSAHVKTLADLNGKRVVVGRGTTADTFLRQSAPQAVFIYTDNFAPDGVLLLQQKRADAGIEDSSLLDYLASKNDQLETLPAMYGNTPIGIAMAKGDPALLKFVNGFVSDYIQSGAYAANYRKWWGSKAVPPPLTPLSQ</sequence>
<dbReference type="SMART" id="SM00079">
    <property type="entry name" value="PBPe"/>
    <property type="match status" value="1"/>
</dbReference>
<dbReference type="GO" id="GO:0030288">
    <property type="term" value="C:outer membrane-bounded periplasmic space"/>
    <property type="evidence" value="ECO:0007669"/>
    <property type="project" value="TreeGrafter"/>
</dbReference>
<dbReference type="RefSeq" id="WP_135202430.1">
    <property type="nucleotide sequence ID" value="NZ_SPVG01000156.1"/>
</dbReference>
<comment type="similarity">
    <text evidence="1 4">Belongs to the bacterial solute-binding protein 3 family.</text>
</comment>
<evidence type="ECO:0000256" key="5">
    <source>
        <dbReference type="SAM" id="SignalP"/>
    </source>
</evidence>
<dbReference type="Proteomes" id="UP000297729">
    <property type="component" value="Unassembled WGS sequence"/>
</dbReference>
<evidence type="ECO:0000256" key="2">
    <source>
        <dbReference type="ARBA" id="ARBA00022448"/>
    </source>
</evidence>